<evidence type="ECO:0000256" key="2">
    <source>
        <dbReference type="SAM" id="SignalP"/>
    </source>
</evidence>
<keyword evidence="3" id="KW-0675">Receptor</keyword>
<feature type="transmembrane region" description="Helical" evidence="1">
    <location>
        <begin position="108"/>
        <end position="133"/>
    </location>
</feature>
<reference evidence="3 4" key="1">
    <citation type="submission" date="2015-12" db="EMBL/GenBank/DDBJ databases">
        <title>The genome of Folsomia candida.</title>
        <authorList>
            <person name="Faddeeva A."/>
            <person name="Derks M.F."/>
            <person name="Anvar Y."/>
            <person name="Smit S."/>
            <person name="Van Straalen N."/>
            <person name="Roelofs D."/>
        </authorList>
    </citation>
    <scope>NUCLEOTIDE SEQUENCE [LARGE SCALE GENOMIC DNA]</scope>
    <source>
        <strain evidence="3 4">VU population</strain>
        <tissue evidence="3">Whole body</tissue>
    </source>
</reference>
<feature type="chain" id="PRO_5013211660" evidence="2">
    <location>
        <begin position="24"/>
        <end position="144"/>
    </location>
</feature>
<feature type="signal peptide" evidence="2">
    <location>
        <begin position="1"/>
        <end position="23"/>
    </location>
</feature>
<dbReference type="Proteomes" id="UP000198287">
    <property type="component" value="Unassembled WGS sequence"/>
</dbReference>
<sequence>MYTTRSNILRIVLVISVCCVITARSEMGETHGFNEEFSYLRSNRENNKDSILILGGLDSGMPPEEFVMPNVTSDLLSLWDNSTGNGSSDGAGPSSDEYVPYSLRPETYIIPVLFAIIFIIGMAGNGTLIIIFLKHRTMRNVPNM</sequence>
<keyword evidence="1" id="KW-0812">Transmembrane</keyword>
<dbReference type="SUPFAM" id="SSF81321">
    <property type="entry name" value="Family A G protein-coupled receptor-like"/>
    <property type="match status" value="1"/>
</dbReference>
<keyword evidence="1" id="KW-0472">Membrane</keyword>
<dbReference type="OrthoDB" id="10049706at2759"/>
<keyword evidence="4" id="KW-1185">Reference proteome</keyword>
<gene>
    <name evidence="3" type="ORF">Fcan01_14165</name>
</gene>
<dbReference type="EMBL" id="LNIX01000008">
    <property type="protein sequence ID" value="OXA51146.1"/>
    <property type="molecule type" value="Genomic_DNA"/>
</dbReference>
<evidence type="ECO:0000313" key="4">
    <source>
        <dbReference type="Proteomes" id="UP000198287"/>
    </source>
</evidence>
<keyword evidence="1" id="KW-1133">Transmembrane helix</keyword>
<comment type="caution">
    <text evidence="3">The sequence shown here is derived from an EMBL/GenBank/DDBJ whole genome shotgun (WGS) entry which is preliminary data.</text>
</comment>
<evidence type="ECO:0000256" key="1">
    <source>
        <dbReference type="SAM" id="Phobius"/>
    </source>
</evidence>
<dbReference type="AlphaFoldDB" id="A0A226E3S0"/>
<keyword evidence="2" id="KW-0732">Signal</keyword>
<accession>A0A226E3S0</accession>
<dbReference type="Gene3D" id="1.20.1070.10">
    <property type="entry name" value="Rhodopsin 7-helix transmembrane proteins"/>
    <property type="match status" value="1"/>
</dbReference>
<organism evidence="3 4">
    <name type="scientific">Folsomia candida</name>
    <name type="common">Springtail</name>
    <dbReference type="NCBI Taxonomy" id="158441"/>
    <lineage>
        <taxon>Eukaryota</taxon>
        <taxon>Metazoa</taxon>
        <taxon>Ecdysozoa</taxon>
        <taxon>Arthropoda</taxon>
        <taxon>Hexapoda</taxon>
        <taxon>Collembola</taxon>
        <taxon>Entomobryomorpha</taxon>
        <taxon>Isotomoidea</taxon>
        <taxon>Isotomidae</taxon>
        <taxon>Proisotominae</taxon>
        <taxon>Folsomia</taxon>
    </lineage>
</organism>
<proteinExistence type="predicted"/>
<evidence type="ECO:0000313" key="3">
    <source>
        <dbReference type="EMBL" id="OXA51146.1"/>
    </source>
</evidence>
<protein>
    <submittedName>
        <fullName evidence="3">Gastrin-releasing peptide receptor</fullName>
    </submittedName>
</protein>
<name>A0A226E3S0_FOLCA</name>